<comment type="caution">
    <text evidence="2">The sequence shown here is derived from an EMBL/GenBank/DDBJ whole genome shotgun (WGS) entry which is preliminary data.</text>
</comment>
<keyword evidence="3" id="KW-1185">Reference proteome</keyword>
<evidence type="ECO:0000313" key="2">
    <source>
        <dbReference type="EMBL" id="MUN41598.1"/>
    </source>
</evidence>
<evidence type="ECO:0000256" key="1">
    <source>
        <dbReference type="SAM" id="SignalP"/>
    </source>
</evidence>
<name>A0A7K1LB02_9ACTN</name>
<dbReference type="Gene3D" id="3.10.450.50">
    <property type="match status" value="2"/>
</dbReference>
<reference evidence="2 3" key="1">
    <citation type="submission" date="2019-11" db="EMBL/GenBank/DDBJ databases">
        <authorList>
            <person name="Cao P."/>
        </authorList>
    </citation>
    <scope>NUCLEOTIDE SEQUENCE [LARGE SCALE GENOMIC DNA]</scope>
    <source>
        <strain evidence="2 3">NEAU-AAG5</strain>
    </source>
</reference>
<protein>
    <recommendedName>
        <fullName evidence="4">SnoaL-like domain protein</fullName>
    </recommendedName>
</protein>
<dbReference type="RefSeq" id="WP_156220777.1">
    <property type="nucleotide sequence ID" value="NZ_WOFH01000015.1"/>
</dbReference>
<accession>A0A7K1LB02</accession>
<evidence type="ECO:0008006" key="4">
    <source>
        <dbReference type="Google" id="ProtNLM"/>
    </source>
</evidence>
<sequence>MTRRSVEALVAAAVAAVPVVLAVPAQADAPPVTEGRVTPAAQKFIDRQTRFGAMPTYTTPDSPDERDLDKRVAAYGEMWDQNATLWEAAAVPVQGRANIEKSIRTSLGLVPSLNFRPTRIAADRNVVMYGADNRAVLNKNKVEYPAIYRVVLNKRGDVVQGRRYYDRFRWFKPLDGTLRDLFADVTDQRRGTAALAKGSARPDDIPGRAAAWNRRDAAALADSTGDAALSGTGLDGRRLRTRAAKLAYLQRLFGTFGNDPGARLDPGQRVRTPAATYQEWFGTVNSQNRTTSFGVIERFGYRDGRLTDWTLTFDTLPLIADDQEIRRLYGLLQPQR</sequence>
<dbReference type="AlphaFoldDB" id="A0A7K1LB02"/>
<dbReference type="Proteomes" id="UP000432015">
    <property type="component" value="Unassembled WGS sequence"/>
</dbReference>
<feature type="chain" id="PRO_5029851306" description="SnoaL-like domain protein" evidence="1">
    <location>
        <begin position="28"/>
        <end position="336"/>
    </location>
</feature>
<gene>
    <name evidence="2" type="ORF">GNZ18_34165</name>
</gene>
<organism evidence="2 3">
    <name type="scientific">Actinomadura litoris</name>
    <dbReference type="NCBI Taxonomy" id="2678616"/>
    <lineage>
        <taxon>Bacteria</taxon>
        <taxon>Bacillati</taxon>
        <taxon>Actinomycetota</taxon>
        <taxon>Actinomycetes</taxon>
        <taxon>Streptosporangiales</taxon>
        <taxon>Thermomonosporaceae</taxon>
        <taxon>Actinomadura</taxon>
    </lineage>
</organism>
<keyword evidence="1" id="KW-0732">Signal</keyword>
<dbReference type="SUPFAM" id="SSF54427">
    <property type="entry name" value="NTF2-like"/>
    <property type="match status" value="2"/>
</dbReference>
<dbReference type="InterPro" id="IPR032710">
    <property type="entry name" value="NTF2-like_dom_sf"/>
</dbReference>
<feature type="signal peptide" evidence="1">
    <location>
        <begin position="1"/>
        <end position="27"/>
    </location>
</feature>
<evidence type="ECO:0000313" key="3">
    <source>
        <dbReference type="Proteomes" id="UP000432015"/>
    </source>
</evidence>
<proteinExistence type="predicted"/>
<dbReference type="EMBL" id="WOFH01000015">
    <property type="protein sequence ID" value="MUN41598.1"/>
    <property type="molecule type" value="Genomic_DNA"/>
</dbReference>